<dbReference type="KEGG" id="obr:102716281"/>
<proteinExistence type="inferred from homology"/>
<dbReference type="GO" id="GO:0005886">
    <property type="term" value="C:plasma membrane"/>
    <property type="evidence" value="ECO:0007669"/>
    <property type="project" value="TreeGrafter"/>
</dbReference>
<comment type="similarity">
    <text evidence="2">Belongs to the auxin efflux carrier (TC 2.A.69.1) family.</text>
</comment>
<evidence type="ECO:0000256" key="7">
    <source>
        <dbReference type="ARBA" id="ARBA00023294"/>
    </source>
</evidence>
<dbReference type="RefSeq" id="XP_006646411.1">
    <property type="nucleotide sequence ID" value="XM_006646348.2"/>
</dbReference>
<evidence type="ECO:0008006" key="12">
    <source>
        <dbReference type="Google" id="ProtNLM"/>
    </source>
</evidence>
<keyword evidence="4 9" id="KW-0812">Transmembrane</keyword>
<feature type="transmembrane region" description="Helical" evidence="9">
    <location>
        <begin position="145"/>
        <end position="165"/>
    </location>
</feature>
<evidence type="ECO:0000256" key="2">
    <source>
        <dbReference type="ARBA" id="ARBA00009177"/>
    </source>
</evidence>
<feature type="transmembrane region" description="Helical" evidence="9">
    <location>
        <begin position="113"/>
        <end position="139"/>
    </location>
</feature>
<feature type="transmembrane region" description="Helical" evidence="9">
    <location>
        <begin position="306"/>
        <end position="325"/>
    </location>
</feature>
<name>J3L4Z9_ORYBR</name>
<dbReference type="OrthoDB" id="2133778at2759"/>
<keyword evidence="6 9" id="KW-0472">Membrane</keyword>
<evidence type="ECO:0000256" key="8">
    <source>
        <dbReference type="SAM" id="MobiDB-lite"/>
    </source>
</evidence>
<feature type="transmembrane region" description="Helical" evidence="9">
    <location>
        <begin position="71"/>
        <end position="92"/>
    </location>
</feature>
<evidence type="ECO:0000256" key="1">
    <source>
        <dbReference type="ARBA" id="ARBA00004141"/>
    </source>
</evidence>
<evidence type="ECO:0000256" key="4">
    <source>
        <dbReference type="ARBA" id="ARBA00022692"/>
    </source>
</evidence>
<feature type="transmembrane region" description="Helical" evidence="9">
    <location>
        <begin position="337"/>
        <end position="360"/>
    </location>
</feature>
<evidence type="ECO:0000256" key="9">
    <source>
        <dbReference type="SAM" id="Phobius"/>
    </source>
</evidence>
<dbReference type="GeneID" id="102716281"/>
<dbReference type="HOGENOM" id="CLU_019285_0_0_1"/>
<dbReference type="Gramene" id="OB01G43050.1">
    <property type="protein sequence ID" value="OB01G43050.1"/>
    <property type="gene ID" value="OB01G43050"/>
</dbReference>
<dbReference type="InterPro" id="IPR051107">
    <property type="entry name" value="Auxin_Efflux_Carrier"/>
</dbReference>
<dbReference type="GO" id="GO:0005783">
    <property type="term" value="C:endoplasmic reticulum"/>
    <property type="evidence" value="ECO:0007669"/>
    <property type="project" value="TreeGrafter"/>
</dbReference>
<feature type="transmembrane region" description="Helical" evidence="9">
    <location>
        <begin position="40"/>
        <end position="59"/>
    </location>
</feature>
<dbReference type="eggNOG" id="ENOG502RFRD">
    <property type="taxonomic scope" value="Eukaryota"/>
</dbReference>
<reference evidence="10" key="2">
    <citation type="submission" date="2013-04" db="UniProtKB">
        <authorList>
            <consortium name="EnsemblPlants"/>
        </authorList>
    </citation>
    <scope>IDENTIFICATION</scope>
</reference>
<comment type="subcellular location">
    <subcellularLocation>
        <location evidence="1">Membrane</location>
        <topology evidence="1">Multi-pass membrane protein</topology>
    </subcellularLocation>
</comment>
<gene>
    <name evidence="10" type="primary">LOC102716281</name>
</gene>
<feature type="transmembrane region" description="Helical" evidence="9">
    <location>
        <begin position="276"/>
        <end position="294"/>
    </location>
</feature>
<keyword evidence="3" id="KW-0813">Transport</keyword>
<dbReference type="STRING" id="4533.J3L4Z9"/>
<dbReference type="InterPro" id="IPR004776">
    <property type="entry name" value="Mem_transp_PIN-like"/>
</dbReference>
<dbReference type="AlphaFoldDB" id="J3L4Z9"/>
<dbReference type="OMA" id="VYHAVET"/>
<keyword evidence="5 9" id="KW-1133">Transmembrane helix</keyword>
<evidence type="ECO:0000256" key="3">
    <source>
        <dbReference type="ARBA" id="ARBA00022448"/>
    </source>
</evidence>
<reference evidence="10" key="1">
    <citation type="journal article" date="2013" name="Nat. Commun.">
        <title>Whole-genome sequencing of Oryza brachyantha reveals mechanisms underlying Oryza genome evolution.</title>
        <authorList>
            <person name="Chen J."/>
            <person name="Huang Q."/>
            <person name="Gao D."/>
            <person name="Wang J."/>
            <person name="Lang Y."/>
            <person name="Liu T."/>
            <person name="Li B."/>
            <person name="Bai Z."/>
            <person name="Luis Goicoechea J."/>
            <person name="Liang C."/>
            <person name="Chen C."/>
            <person name="Zhang W."/>
            <person name="Sun S."/>
            <person name="Liao Y."/>
            <person name="Zhang X."/>
            <person name="Yang L."/>
            <person name="Song C."/>
            <person name="Wang M."/>
            <person name="Shi J."/>
            <person name="Liu G."/>
            <person name="Liu J."/>
            <person name="Zhou H."/>
            <person name="Zhou W."/>
            <person name="Yu Q."/>
            <person name="An N."/>
            <person name="Chen Y."/>
            <person name="Cai Q."/>
            <person name="Wang B."/>
            <person name="Liu B."/>
            <person name="Min J."/>
            <person name="Huang Y."/>
            <person name="Wu H."/>
            <person name="Li Z."/>
            <person name="Zhang Y."/>
            <person name="Yin Y."/>
            <person name="Song W."/>
            <person name="Jiang J."/>
            <person name="Jackson S.A."/>
            <person name="Wing R.A."/>
            <person name="Wang J."/>
            <person name="Chen M."/>
        </authorList>
    </citation>
    <scope>NUCLEOTIDE SEQUENCE [LARGE SCALE GENOMIC DNA]</scope>
    <source>
        <strain evidence="10">cv. IRGC 101232</strain>
    </source>
</reference>
<protein>
    <recommendedName>
        <fullName evidence="12">Auxin efflux carrier component</fullName>
    </recommendedName>
</protein>
<dbReference type="GO" id="GO:0009926">
    <property type="term" value="P:auxin polar transport"/>
    <property type="evidence" value="ECO:0007669"/>
    <property type="project" value="TreeGrafter"/>
</dbReference>
<dbReference type="GO" id="GO:0009734">
    <property type="term" value="P:auxin-activated signaling pathway"/>
    <property type="evidence" value="ECO:0007669"/>
    <property type="project" value="UniProtKB-KW"/>
</dbReference>
<organism evidence="10">
    <name type="scientific">Oryza brachyantha</name>
    <name type="common">malo sina</name>
    <dbReference type="NCBI Taxonomy" id="4533"/>
    <lineage>
        <taxon>Eukaryota</taxon>
        <taxon>Viridiplantae</taxon>
        <taxon>Streptophyta</taxon>
        <taxon>Embryophyta</taxon>
        <taxon>Tracheophyta</taxon>
        <taxon>Spermatophyta</taxon>
        <taxon>Magnoliopsida</taxon>
        <taxon>Liliopsida</taxon>
        <taxon>Poales</taxon>
        <taxon>Poaceae</taxon>
        <taxon>BOP clade</taxon>
        <taxon>Oryzoideae</taxon>
        <taxon>Oryzeae</taxon>
        <taxon>Oryzinae</taxon>
        <taxon>Oryza</taxon>
    </lineage>
</organism>
<keyword evidence="11" id="KW-1185">Reference proteome</keyword>
<dbReference type="EnsemblPlants" id="OB01G43050.1">
    <property type="protein sequence ID" value="OB01G43050.1"/>
    <property type="gene ID" value="OB01G43050"/>
</dbReference>
<feature type="region of interest" description="Disordered" evidence="8">
    <location>
        <begin position="233"/>
        <end position="254"/>
    </location>
</feature>
<evidence type="ECO:0000313" key="10">
    <source>
        <dbReference type="EnsemblPlants" id="OB01G43050.1"/>
    </source>
</evidence>
<accession>J3L4Z9</accession>
<feature type="transmembrane region" description="Helical" evidence="9">
    <location>
        <begin position="366"/>
        <end position="386"/>
    </location>
</feature>
<feature type="transmembrane region" description="Helical" evidence="9">
    <location>
        <begin position="398"/>
        <end position="417"/>
    </location>
</feature>
<dbReference type="PANTHER" id="PTHR31752">
    <property type="entry name" value="AUXIN EFFLUX CARRIER COMPONENT 1B-RELATED"/>
    <property type="match status" value="1"/>
</dbReference>
<dbReference type="GO" id="GO:0010329">
    <property type="term" value="F:auxin efflux transmembrane transporter activity"/>
    <property type="evidence" value="ECO:0007669"/>
    <property type="project" value="TreeGrafter"/>
</dbReference>
<evidence type="ECO:0000313" key="11">
    <source>
        <dbReference type="Proteomes" id="UP000006038"/>
    </source>
</evidence>
<sequence length="420" mass="45004">MIKGSQVYQVVEAMAPLYTSAALGYASVRWFRVFSSEQCAGINRFVALYAVPALIFEMVSTNDIYKMNGRLVAADTLQKVALLLGLAAWALWERSRCRERGGTKPWVSSPLQWVVTCCSVAALPNAIVIGVALLSGLYGPVAREFVKQIVIMQFCIWYNVVIFLYEYMAAARRASSAPAPGGSARISPSPPVEAVAAENGAGSTNANGASNIAAERPQELAVNIENTELATAAAPAARDGLPDGTATTTSEEVSAPAPSMKQVVWMAVKKVLQIPNTYASLLGIFWALISFKYGIVMPKIIADSLFTIRTTAVGLGMFSSGTFIARQSRLVPCGYKTASFAMILKFLVGPVAMLLASLAVGIHGTFLRIVVVQAALPLSLTSFVYAEEYKVYPDIMSTGVILAMFISLPVAILYSILLEL</sequence>
<keyword evidence="7" id="KW-0927">Auxin signaling pathway</keyword>
<dbReference type="PANTHER" id="PTHR31752:SF45">
    <property type="entry name" value="AUXIN EFFLUX CARRIER COMPONENT 9-RELATED"/>
    <property type="match status" value="1"/>
</dbReference>
<evidence type="ECO:0000256" key="5">
    <source>
        <dbReference type="ARBA" id="ARBA00022989"/>
    </source>
</evidence>
<dbReference type="Pfam" id="PF03547">
    <property type="entry name" value="Mem_trans"/>
    <property type="match status" value="1"/>
</dbReference>
<dbReference type="Proteomes" id="UP000006038">
    <property type="component" value="Chromosome 1"/>
</dbReference>
<evidence type="ECO:0000256" key="6">
    <source>
        <dbReference type="ARBA" id="ARBA00023136"/>
    </source>
</evidence>